<dbReference type="GO" id="GO:0005737">
    <property type="term" value="C:cytoplasm"/>
    <property type="evidence" value="ECO:0007669"/>
    <property type="project" value="TreeGrafter"/>
</dbReference>
<name>A0AAU9NVG5_9ASTR</name>
<sequence>MKKEGERKSDFLISDFMGVDTCICTSMKVRRKARSGCKVQWMSIDYRLRKARSGCKFGNLPYGFRANTWLVPPSILDSESNFQPLPSEDENWGGNGGGQGENGQHDHRPWATEFAILANLPCKTEEERVIHDRKAFLLHSLFVDVSIFKVVSTIRKIIDSVATSNCSPGSIVREDRVGDLFITVRRDAADASSKSEVKVVGVGSPTMSSDEVAITNLLKGITADENAVVHDTTSLGTVFVRHCGYTATVKIVGDIKKAKFISQDISIDDQPEGGANSLNINSLRALLPNSRDVELSGSLSSEQGNFEASRCLVEQGNSDSVRIES</sequence>
<accession>A0AAU9NVG5</accession>
<dbReference type="PANTHER" id="PTHR12601">
    <property type="entry name" value="EUKARYOTIC TRANSLATION INITIATION FACTOR 3 SUBUNIT EIF-3"/>
    <property type="match status" value="1"/>
</dbReference>
<evidence type="ECO:0000256" key="1">
    <source>
        <dbReference type="SAM" id="MobiDB-lite"/>
    </source>
</evidence>
<dbReference type="AlphaFoldDB" id="A0AAU9NVG5"/>
<dbReference type="PROSITE" id="PS51823">
    <property type="entry name" value="CLU"/>
    <property type="match status" value="1"/>
</dbReference>
<evidence type="ECO:0000313" key="4">
    <source>
        <dbReference type="Proteomes" id="UP001157418"/>
    </source>
</evidence>
<protein>
    <recommendedName>
        <fullName evidence="2">Clu domain-containing protein</fullName>
    </recommendedName>
</protein>
<proteinExistence type="predicted"/>
<keyword evidence="4" id="KW-1185">Reference proteome</keyword>
<dbReference type="Proteomes" id="UP001157418">
    <property type="component" value="Unassembled WGS sequence"/>
</dbReference>
<evidence type="ECO:0000259" key="2">
    <source>
        <dbReference type="PROSITE" id="PS51823"/>
    </source>
</evidence>
<organism evidence="3 4">
    <name type="scientific">Lactuca virosa</name>
    <dbReference type="NCBI Taxonomy" id="75947"/>
    <lineage>
        <taxon>Eukaryota</taxon>
        <taxon>Viridiplantae</taxon>
        <taxon>Streptophyta</taxon>
        <taxon>Embryophyta</taxon>
        <taxon>Tracheophyta</taxon>
        <taxon>Spermatophyta</taxon>
        <taxon>Magnoliopsida</taxon>
        <taxon>eudicotyledons</taxon>
        <taxon>Gunneridae</taxon>
        <taxon>Pentapetalae</taxon>
        <taxon>asterids</taxon>
        <taxon>campanulids</taxon>
        <taxon>Asterales</taxon>
        <taxon>Asteraceae</taxon>
        <taxon>Cichorioideae</taxon>
        <taxon>Cichorieae</taxon>
        <taxon>Lactucinae</taxon>
        <taxon>Lactuca</taxon>
    </lineage>
</organism>
<gene>
    <name evidence="3" type="ORF">LVIROSA_LOCUS28032</name>
</gene>
<comment type="caution">
    <text evidence="3">The sequence shown here is derived from an EMBL/GenBank/DDBJ whole genome shotgun (WGS) entry which is preliminary data.</text>
</comment>
<dbReference type="InterPro" id="IPR025697">
    <property type="entry name" value="CLU_dom"/>
</dbReference>
<dbReference type="PANTHER" id="PTHR12601:SF45">
    <property type="entry name" value="PROTEIN REDUCED CHLOROPLAST COVERAGE 3"/>
    <property type="match status" value="1"/>
</dbReference>
<dbReference type="InterPro" id="IPR027523">
    <property type="entry name" value="CLU_prot"/>
</dbReference>
<dbReference type="EMBL" id="CAKMRJ010005412">
    <property type="protein sequence ID" value="CAH1442013.1"/>
    <property type="molecule type" value="Genomic_DNA"/>
</dbReference>
<reference evidence="3 4" key="1">
    <citation type="submission" date="2022-01" db="EMBL/GenBank/DDBJ databases">
        <authorList>
            <person name="Xiong W."/>
            <person name="Schranz E."/>
        </authorList>
    </citation>
    <scope>NUCLEOTIDE SEQUENCE [LARGE SCALE GENOMIC DNA]</scope>
</reference>
<evidence type="ECO:0000313" key="3">
    <source>
        <dbReference type="EMBL" id="CAH1442013.1"/>
    </source>
</evidence>
<feature type="domain" description="Clu" evidence="2">
    <location>
        <begin position="88"/>
        <end position="325"/>
    </location>
</feature>
<feature type="region of interest" description="Disordered" evidence="1">
    <location>
        <begin position="86"/>
        <end position="105"/>
    </location>
</feature>